<name>A0A158JBZ1_9BURK</name>
<organism evidence="1 2">
    <name type="scientific">Caballeronia humi</name>
    <dbReference type="NCBI Taxonomy" id="326474"/>
    <lineage>
        <taxon>Bacteria</taxon>
        <taxon>Pseudomonadati</taxon>
        <taxon>Pseudomonadota</taxon>
        <taxon>Betaproteobacteria</taxon>
        <taxon>Burkholderiales</taxon>
        <taxon>Burkholderiaceae</taxon>
        <taxon>Caballeronia</taxon>
    </lineage>
</organism>
<dbReference type="Proteomes" id="UP000054977">
    <property type="component" value="Unassembled WGS sequence"/>
</dbReference>
<reference evidence="1" key="1">
    <citation type="submission" date="2016-01" db="EMBL/GenBank/DDBJ databases">
        <authorList>
            <person name="Peeters C."/>
        </authorList>
    </citation>
    <scope>NUCLEOTIDE SEQUENCE [LARGE SCALE GENOMIC DNA]</scope>
    <source>
        <strain evidence="1">LMG 22934</strain>
    </source>
</reference>
<accession>A0A158JBZ1</accession>
<sequence length="71" mass="8085">MLQTGQRRRGGFHHECSKPFFDIDDTMHRRACQLLIVKRKDCLNNGRLVVGESPVAVISAREHVVESRLGI</sequence>
<protein>
    <submittedName>
        <fullName evidence="1">Uncharacterized protein</fullName>
    </submittedName>
</protein>
<dbReference type="AlphaFoldDB" id="A0A158JBZ1"/>
<evidence type="ECO:0000313" key="1">
    <source>
        <dbReference type="EMBL" id="SAL66205.1"/>
    </source>
</evidence>
<dbReference type="EMBL" id="FCNW02000074">
    <property type="protein sequence ID" value="SAL66205.1"/>
    <property type="molecule type" value="Genomic_DNA"/>
</dbReference>
<keyword evidence="2" id="KW-1185">Reference proteome</keyword>
<gene>
    <name evidence="1" type="ORF">AWB65_06309</name>
</gene>
<proteinExistence type="predicted"/>
<evidence type="ECO:0000313" key="2">
    <source>
        <dbReference type="Proteomes" id="UP000054977"/>
    </source>
</evidence>
<comment type="caution">
    <text evidence="1">The sequence shown here is derived from an EMBL/GenBank/DDBJ whole genome shotgun (WGS) entry which is preliminary data.</text>
</comment>